<evidence type="ECO:0000256" key="1">
    <source>
        <dbReference type="ARBA" id="ARBA00004370"/>
    </source>
</evidence>
<dbReference type="Proteomes" id="UP000779574">
    <property type="component" value="Unassembled WGS sequence"/>
</dbReference>
<dbReference type="Pfam" id="PF02104">
    <property type="entry name" value="SURF1"/>
    <property type="match status" value="1"/>
</dbReference>
<feature type="compositionally biased region" description="Basic and acidic residues" evidence="5">
    <location>
        <begin position="656"/>
        <end position="665"/>
    </location>
</feature>
<evidence type="ECO:0000256" key="5">
    <source>
        <dbReference type="SAM" id="MobiDB-lite"/>
    </source>
</evidence>
<dbReference type="GO" id="GO:0016020">
    <property type="term" value="C:membrane"/>
    <property type="evidence" value="ECO:0007669"/>
    <property type="project" value="UniProtKB-SubCell"/>
</dbReference>
<feature type="region of interest" description="Disordered" evidence="5">
    <location>
        <begin position="430"/>
        <end position="469"/>
    </location>
</feature>
<feature type="non-terminal residue" evidence="9">
    <location>
        <position position="1"/>
    </location>
</feature>
<dbReference type="SMART" id="SM00717">
    <property type="entry name" value="SANT"/>
    <property type="match status" value="2"/>
</dbReference>
<dbReference type="CDD" id="cd06662">
    <property type="entry name" value="SURF1"/>
    <property type="match status" value="1"/>
</dbReference>
<keyword evidence="2 6" id="KW-0812">Transmembrane</keyword>
<dbReference type="PROSITE" id="PS51294">
    <property type="entry name" value="HTH_MYB"/>
    <property type="match status" value="1"/>
</dbReference>
<dbReference type="PROSITE" id="PS50895">
    <property type="entry name" value="SURF1"/>
    <property type="match status" value="1"/>
</dbReference>
<evidence type="ECO:0000256" key="6">
    <source>
        <dbReference type="SAM" id="Phobius"/>
    </source>
</evidence>
<gene>
    <name evidence="9" type="ORF">KCU76_g6142</name>
</gene>
<dbReference type="OrthoDB" id="10040024at2759"/>
<dbReference type="GO" id="GO:0033617">
    <property type="term" value="P:mitochondrial respiratory chain complex IV assembly"/>
    <property type="evidence" value="ECO:0007669"/>
    <property type="project" value="TreeGrafter"/>
</dbReference>
<evidence type="ECO:0000313" key="9">
    <source>
        <dbReference type="EMBL" id="KAG9693208.1"/>
    </source>
</evidence>
<dbReference type="InterPro" id="IPR009057">
    <property type="entry name" value="Homeodomain-like_sf"/>
</dbReference>
<feature type="compositionally biased region" description="Polar residues" evidence="5">
    <location>
        <begin position="449"/>
        <end position="459"/>
    </location>
</feature>
<evidence type="ECO:0000313" key="10">
    <source>
        <dbReference type="Proteomes" id="UP000779574"/>
    </source>
</evidence>
<feature type="region of interest" description="Disordered" evidence="5">
    <location>
        <begin position="636"/>
        <end position="708"/>
    </location>
</feature>
<evidence type="ECO:0000259" key="8">
    <source>
        <dbReference type="PROSITE" id="PS51294"/>
    </source>
</evidence>
<reference evidence="9" key="2">
    <citation type="submission" date="2021-08" db="EMBL/GenBank/DDBJ databases">
        <authorList>
            <person name="Gostincar C."/>
            <person name="Sun X."/>
            <person name="Song Z."/>
            <person name="Gunde-Cimerman N."/>
        </authorList>
    </citation>
    <scope>NUCLEOTIDE SEQUENCE</scope>
    <source>
        <strain evidence="9">EXF-9911</strain>
    </source>
</reference>
<keyword evidence="3 6" id="KW-1133">Transmembrane helix</keyword>
<feature type="transmembrane region" description="Helical" evidence="6">
    <location>
        <begin position="74"/>
        <end position="93"/>
    </location>
</feature>
<dbReference type="InterPro" id="IPR001005">
    <property type="entry name" value="SANT/Myb"/>
</dbReference>
<dbReference type="InterPro" id="IPR017930">
    <property type="entry name" value="Myb_dom"/>
</dbReference>
<sequence length="776" mass="87454">MSIRPSPILRQLASLSSRPRIQLQTKPWICRQCQQSRPLLQRRSYASQPADDPSFTSIVDVQPQLVRVGGKKHGWGLLVLAVIPITAFALGSWQVQRLGWKTELIARFEDRLVRDPLPLPPSIDPAAIKDFDYRRVYATGKFRHDQEMLIGPRLLDGNDGYMVVTPLERQFEGYSGNTKILICRGWIPKDKANQRTRPEGLPQGEVTVQGLLREPWKKNMFTPENKPEQGAFYFPDVQQMADLTGSQPVWIEETMKPDLVESYDREAKGIPIGRPAEVNLRNNHTQYIFTWYSLAAATSVMLWMVIKKPSSRAARRVRQSGQWLRQRNDLGPDATRLARRSPLQSSATSLAAVLNDEDSPPRLGEYTSHRRDVDQAVFTLPKLPAKRHAKRHRVPPVLQGLHQPPPDAGLLPSISTEEAQVFLSTSRSSKPAPISVLTDDANPAVIQQEPKTSAEATQEPSEKRSRRNIWTEQETDDLLAGVSRFGIGNWKKILLCSDYQFHKRTAVDLKDRFRVCRPDAYGGARKTRKAKRVSSEEAATTETSKRPKLAEETAPESVAEVETQPKQAGSMEQTLWKAQRRPRRNFTDEEDEALLRGFREQGPSWVSICKYEAFREHGRTPTDLRDRLRTRFPEKYAQAGLASRPAVPKPAKRTRATREDSEKPAEPSQTTSTQAATSKDSQPALPNDRLERTSSRTGPAYSLPLPSIGDDALSNFGYPDDDEDADPIVLDRSIMDWANSNMTQLNRPSHPQVSDSLPFPGIDPLVTLKLPKPGFF</sequence>
<feature type="region of interest" description="Disordered" evidence="5">
    <location>
        <begin position="317"/>
        <end position="412"/>
    </location>
</feature>
<comment type="subcellular location">
    <subcellularLocation>
        <location evidence="1">Membrane</location>
    </subcellularLocation>
</comment>
<feature type="compositionally biased region" description="Polar residues" evidence="5">
    <location>
        <begin position="564"/>
        <end position="573"/>
    </location>
</feature>
<reference evidence="9" key="1">
    <citation type="journal article" date="2021" name="J Fungi (Basel)">
        <title>Virulence traits and population genomics of the black yeast Aureobasidium melanogenum.</title>
        <authorList>
            <person name="Cernosa A."/>
            <person name="Sun X."/>
            <person name="Gostincar C."/>
            <person name="Fang C."/>
            <person name="Gunde-Cimerman N."/>
            <person name="Song Z."/>
        </authorList>
    </citation>
    <scope>NUCLEOTIDE SEQUENCE</scope>
    <source>
        <strain evidence="9">EXF-9911</strain>
    </source>
</reference>
<feature type="region of interest" description="Disordered" evidence="5">
    <location>
        <begin position="524"/>
        <end position="584"/>
    </location>
</feature>
<dbReference type="PANTHER" id="PTHR23427">
    <property type="entry name" value="SURFEIT LOCUS PROTEIN"/>
    <property type="match status" value="1"/>
</dbReference>
<feature type="compositionally biased region" description="Low complexity" evidence="5">
    <location>
        <begin position="668"/>
        <end position="678"/>
    </location>
</feature>
<dbReference type="GO" id="GO:0005739">
    <property type="term" value="C:mitochondrion"/>
    <property type="evidence" value="ECO:0007669"/>
    <property type="project" value="TreeGrafter"/>
</dbReference>
<dbReference type="CDD" id="cd11660">
    <property type="entry name" value="SANT_TRF"/>
    <property type="match status" value="2"/>
</dbReference>
<proteinExistence type="predicted"/>
<evidence type="ECO:0000259" key="7">
    <source>
        <dbReference type="PROSITE" id="PS50090"/>
    </source>
</evidence>
<dbReference type="Gene3D" id="1.10.10.60">
    <property type="entry name" value="Homeodomain-like"/>
    <property type="match status" value="1"/>
</dbReference>
<protein>
    <submittedName>
        <fullName evidence="9">SURF1 family protein</fullName>
    </submittedName>
</protein>
<evidence type="ECO:0000256" key="3">
    <source>
        <dbReference type="ARBA" id="ARBA00022989"/>
    </source>
</evidence>
<dbReference type="AlphaFoldDB" id="A0A9P8J886"/>
<dbReference type="Gene3D" id="1.10.246.220">
    <property type="match status" value="1"/>
</dbReference>
<name>A0A9P8J886_AURME</name>
<dbReference type="PANTHER" id="PTHR23427:SF2">
    <property type="entry name" value="SURFEIT LOCUS PROTEIN 1"/>
    <property type="match status" value="1"/>
</dbReference>
<dbReference type="SUPFAM" id="SSF46689">
    <property type="entry name" value="Homeodomain-like"/>
    <property type="match status" value="2"/>
</dbReference>
<comment type="caution">
    <text evidence="9">The sequence shown here is derived from an EMBL/GenBank/DDBJ whole genome shotgun (WGS) entry which is preliminary data.</text>
</comment>
<feature type="domain" description="HTH myb-type" evidence="8">
    <location>
        <begin position="578"/>
        <end position="636"/>
    </location>
</feature>
<accession>A0A9P8J886</accession>
<evidence type="ECO:0000256" key="4">
    <source>
        <dbReference type="ARBA" id="ARBA00023136"/>
    </source>
</evidence>
<feature type="compositionally biased region" description="Basic residues" evidence="5">
    <location>
        <begin position="384"/>
        <end position="394"/>
    </location>
</feature>
<feature type="domain" description="Myb-like" evidence="7">
    <location>
        <begin position="462"/>
        <end position="514"/>
    </location>
</feature>
<dbReference type="InterPro" id="IPR002994">
    <property type="entry name" value="Surf1/Shy1"/>
</dbReference>
<dbReference type="Pfam" id="PF00249">
    <property type="entry name" value="Myb_DNA-binding"/>
    <property type="match status" value="2"/>
</dbReference>
<keyword evidence="4 6" id="KW-0472">Membrane</keyword>
<dbReference type="EMBL" id="JAHFXF010000201">
    <property type="protein sequence ID" value="KAG9693208.1"/>
    <property type="molecule type" value="Genomic_DNA"/>
</dbReference>
<dbReference type="InterPro" id="IPR045214">
    <property type="entry name" value="Surf1/Surf4"/>
</dbReference>
<feature type="domain" description="Myb-like" evidence="7">
    <location>
        <begin position="578"/>
        <end position="632"/>
    </location>
</feature>
<dbReference type="PROSITE" id="PS50090">
    <property type="entry name" value="MYB_LIKE"/>
    <property type="match status" value="2"/>
</dbReference>
<organism evidence="9 10">
    <name type="scientific">Aureobasidium melanogenum</name>
    <name type="common">Aureobasidium pullulans var. melanogenum</name>
    <dbReference type="NCBI Taxonomy" id="46634"/>
    <lineage>
        <taxon>Eukaryota</taxon>
        <taxon>Fungi</taxon>
        <taxon>Dikarya</taxon>
        <taxon>Ascomycota</taxon>
        <taxon>Pezizomycotina</taxon>
        <taxon>Dothideomycetes</taxon>
        <taxon>Dothideomycetidae</taxon>
        <taxon>Dothideales</taxon>
        <taxon>Saccotheciaceae</taxon>
        <taxon>Aureobasidium</taxon>
    </lineage>
</organism>
<evidence type="ECO:0000256" key="2">
    <source>
        <dbReference type="ARBA" id="ARBA00022692"/>
    </source>
</evidence>